<name>A0AAE0Z4S7_9GAST</name>
<dbReference type="GO" id="GO:0046872">
    <property type="term" value="F:metal ion binding"/>
    <property type="evidence" value="ECO:0007669"/>
    <property type="project" value="UniProtKB-KW"/>
</dbReference>
<evidence type="ECO:0000256" key="3">
    <source>
        <dbReference type="ARBA" id="ARBA00010052"/>
    </source>
</evidence>
<protein>
    <recommendedName>
        <fullName evidence="14">Endonuclease</fullName>
        <ecNumber evidence="14">3.1.30.-</ecNumber>
    </recommendedName>
</protein>
<evidence type="ECO:0000256" key="7">
    <source>
        <dbReference type="ARBA" id="ARBA00022801"/>
    </source>
</evidence>
<dbReference type="SUPFAM" id="SSF54060">
    <property type="entry name" value="His-Me finger endonucleases"/>
    <property type="match status" value="1"/>
</dbReference>
<keyword evidence="5 13" id="KW-0479">Metal-binding</keyword>
<accession>A0AAE0Z4S7</accession>
<dbReference type="Proteomes" id="UP001283361">
    <property type="component" value="Unassembled WGS sequence"/>
</dbReference>
<dbReference type="GO" id="GO:0005743">
    <property type="term" value="C:mitochondrial inner membrane"/>
    <property type="evidence" value="ECO:0007669"/>
    <property type="project" value="TreeGrafter"/>
</dbReference>
<dbReference type="InterPro" id="IPR044925">
    <property type="entry name" value="His-Me_finger_sf"/>
</dbReference>
<dbReference type="PANTHER" id="PTHR13966">
    <property type="entry name" value="ENDONUCLEASE RELATED"/>
    <property type="match status" value="1"/>
</dbReference>
<comment type="subcellular location">
    <subcellularLocation>
        <location evidence="2">Mitochondrion</location>
    </subcellularLocation>
</comment>
<dbReference type="EC" id="3.1.30.-" evidence="14"/>
<comment type="similarity">
    <text evidence="3 14">Belongs to the DNA/RNA non-specific endonuclease family.</text>
</comment>
<evidence type="ECO:0000256" key="11">
    <source>
        <dbReference type="ARBA" id="ARBA00023157"/>
    </source>
</evidence>
<dbReference type="GO" id="GO:0003676">
    <property type="term" value="F:nucleic acid binding"/>
    <property type="evidence" value="ECO:0007669"/>
    <property type="project" value="InterPro"/>
</dbReference>
<evidence type="ECO:0000313" key="17">
    <source>
        <dbReference type="EMBL" id="KAK3762276.1"/>
    </source>
</evidence>
<evidence type="ECO:0000313" key="18">
    <source>
        <dbReference type="Proteomes" id="UP001283361"/>
    </source>
</evidence>
<dbReference type="GO" id="GO:0004521">
    <property type="term" value="F:RNA endonuclease activity"/>
    <property type="evidence" value="ECO:0007669"/>
    <property type="project" value="TreeGrafter"/>
</dbReference>
<evidence type="ECO:0000256" key="6">
    <source>
        <dbReference type="ARBA" id="ARBA00022759"/>
    </source>
</evidence>
<keyword evidence="10" id="KW-0496">Mitochondrion</keyword>
<evidence type="ECO:0000256" key="12">
    <source>
        <dbReference type="PIRSR" id="PIRSR640255-1"/>
    </source>
</evidence>
<keyword evidence="4 14" id="KW-0540">Nuclease</keyword>
<dbReference type="GO" id="GO:0006309">
    <property type="term" value="P:apoptotic DNA fragmentation"/>
    <property type="evidence" value="ECO:0007669"/>
    <property type="project" value="TreeGrafter"/>
</dbReference>
<keyword evidence="7 14" id="KW-0378">Hydrolase</keyword>
<evidence type="ECO:0000256" key="9">
    <source>
        <dbReference type="ARBA" id="ARBA00022946"/>
    </source>
</evidence>
<comment type="caution">
    <text evidence="17">The sequence shown here is derived from an EMBL/GenBank/DDBJ whole genome shotgun (WGS) entry which is preliminary data.</text>
</comment>
<evidence type="ECO:0000256" key="1">
    <source>
        <dbReference type="ARBA" id="ARBA00001946"/>
    </source>
</evidence>
<evidence type="ECO:0000256" key="14">
    <source>
        <dbReference type="RuleBase" id="RU366055"/>
    </source>
</evidence>
<feature type="domain" description="DNA/RNA non-specific endonuclease/pyrophosphatase/phosphodiesterase" evidence="16">
    <location>
        <begin position="88"/>
        <end position="299"/>
    </location>
</feature>
<dbReference type="PANTHER" id="PTHR13966:SF5">
    <property type="entry name" value="ENDONUCLEASE G, MITOCHONDRIAL"/>
    <property type="match status" value="1"/>
</dbReference>
<dbReference type="Pfam" id="PF01223">
    <property type="entry name" value="Endonuclease_NS"/>
    <property type="match status" value="1"/>
</dbReference>
<feature type="domain" description="ENPP1-3/EXOG-like endonuclease/phosphodiesterase" evidence="15">
    <location>
        <begin position="89"/>
        <end position="299"/>
    </location>
</feature>
<dbReference type="InterPro" id="IPR040255">
    <property type="entry name" value="Non-specific_endonuclease"/>
</dbReference>
<evidence type="ECO:0000256" key="10">
    <source>
        <dbReference type="ARBA" id="ARBA00023128"/>
    </source>
</evidence>
<feature type="binding site" evidence="13">
    <location>
        <position position="186"/>
    </location>
    <ligand>
        <name>Mg(2+)</name>
        <dbReference type="ChEBI" id="CHEBI:18420"/>
        <note>catalytic</note>
    </ligand>
</feature>
<proteinExistence type="inferred from homology"/>
<dbReference type="GO" id="GO:0000014">
    <property type="term" value="F:single-stranded DNA endodeoxyribonuclease activity"/>
    <property type="evidence" value="ECO:0007669"/>
    <property type="project" value="TreeGrafter"/>
</dbReference>
<gene>
    <name evidence="17" type="ORF">RRG08_037926</name>
</gene>
<dbReference type="EMBL" id="JAWDGP010004731">
    <property type="protein sequence ID" value="KAK3762276.1"/>
    <property type="molecule type" value="Genomic_DNA"/>
</dbReference>
<dbReference type="InterPro" id="IPR044929">
    <property type="entry name" value="DNA/RNA_non-sp_Endonuclease_sf"/>
</dbReference>
<dbReference type="GO" id="GO:0005634">
    <property type="term" value="C:nucleus"/>
    <property type="evidence" value="ECO:0007669"/>
    <property type="project" value="TreeGrafter"/>
</dbReference>
<evidence type="ECO:0000259" key="16">
    <source>
        <dbReference type="SMART" id="SM00892"/>
    </source>
</evidence>
<evidence type="ECO:0000256" key="4">
    <source>
        <dbReference type="ARBA" id="ARBA00022722"/>
    </source>
</evidence>
<dbReference type="PROSITE" id="PS01070">
    <property type="entry name" value="NUCLEASE_NON_SPEC"/>
    <property type="match status" value="1"/>
</dbReference>
<keyword evidence="9" id="KW-0809">Transit peptide</keyword>
<dbReference type="Gene3D" id="3.40.570.10">
    <property type="entry name" value="Extracellular Endonuclease, subunit A"/>
    <property type="match status" value="1"/>
</dbReference>
<comment type="cofactor">
    <cofactor evidence="1 14">
        <name>Mg(2+)</name>
        <dbReference type="ChEBI" id="CHEBI:18420"/>
    </cofactor>
</comment>
<keyword evidence="11" id="KW-1015">Disulfide bond</keyword>
<feature type="active site" description="Proton acceptor" evidence="12">
    <location>
        <position position="154"/>
    </location>
</feature>
<dbReference type="SMART" id="SM00477">
    <property type="entry name" value="NUC"/>
    <property type="match status" value="1"/>
</dbReference>
<organism evidence="17 18">
    <name type="scientific">Elysia crispata</name>
    <name type="common">lettuce slug</name>
    <dbReference type="NCBI Taxonomy" id="231223"/>
    <lineage>
        <taxon>Eukaryota</taxon>
        <taxon>Metazoa</taxon>
        <taxon>Spiralia</taxon>
        <taxon>Lophotrochozoa</taxon>
        <taxon>Mollusca</taxon>
        <taxon>Gastropoda</taxon>
        <taxon>Heterobranchia</taxon>
        <taxon>Euthyneura</taxon>
        <taxon>Panpulmonata</taxon>
        <taxon>Sacoglossa</taxon>
        <taxon>Placobranchoidea</taxon>
        <taxon>Plakobranchidae</taxon>
        <taxon>Elysia</taxon>
    </lineage>
</organism>
<dbReference type="InterPro" id="IPR020821">
    <property type="entry name" value="ENPP1-3/EXOG-like_nuc-like"/>
</dbReference>
<evidence type="ECO:0000256" key="2">
    <source>
        <dbReference type="ARBA" id="ARBA00004173"/>
    </source>
</evidence>
<keyword evidence="8" id="KW-0460">Magnesium</keyword>
<dbReference type="AlphaFoldDB" id="A0AAE0Z4S7"/>
<evidence type="ECO:0000256" key="13">
    <source>
        <dbReference type="PIRSR" id="PIRSR640255-2"/>
    </source>
</evidence>
<evidence type="ECO:0000256" key="5">
    <source>
        <dbReference type="ARBA" id="ARBA00022723"/>
    </source>
</evidence>
<evidence type="ECO:0000259" key="15">
    <source>
        <dbReference type="SMART" id="SM00477"/>
    </source>
</evidence>
<sequence>MGRASKNEINLFTQRELQKQSCESESLQSSLSKSGSRPSHSLYSLFTLSAASPFTTSSESPVVSVQQTANAVQNMVKYGFPSTDNLRSYEDFMLSYDRRTRVPNWVLEHLTPEKVTAKEGVERSKMQFVEDVSVHVYHRATNKDYLKSGYDRGHMAAAANHRQSQNAMAQTFTLSNIAPQVGEGFNRDVWNNLEKYVRALARKNKNVYVCTGPLFLPQYEPNGKLYVKYEVIGQNHVAVPTHFFKVVVVENNTGQLELQSYVMPNQVLPPDIKVHHYLAPLDMIERAAGLNFFQNIPKETFHKVNSPPKIKS</sequence>
<keyword evidence="18" id="KW-1185">Reference proteome</keyword>
<dbReference type="FunFam" id="3.40.570.10:FF:000002">
    <property type="entry name" value="Endonuclease G, mitochondrial"/>
    <property type="match status" value="1"/>
</dbReference>
<evidence type="ECO:0000256" key="8">
    <source>
        <dbReference type="ARBA" id="ARBA00022842"/>
    </source>
</evidence>
<dbReference type="InterPro" id="IPR001604">
    <property type="entry name" value="Endo_G_ENPP1-like_dom"/>
</dbReference>
<dbReference type="CDD" id="cd00091">
    <property type="entry name" value="NUC"/>
    <property type="match status" value="1"/>
</dbReference>
<dbReference type="InterPro" id="IPR018524">
    <property type="entry name" value="DNA/RNA_endonuclease_AS"/>
</dbReference>
<dbReference type="SMART" id="SM00892">
    <property type="entry name" value="Endonuclease_NS"/>
    <property type="match status" value="1"/>
</dbReference>
<reference evidence="17" key="1">
    <citation type="journal article" date="2023" name="G3 (Bethesda)">
        <title>A reference genome for the long-term kleptoplast-retaining sea slug Elysia crispata morphotype clarki.</title>
        <authorList>
            <person name="Eastman K.E."/>
            <person name="Pendleton A.L."/>
            <person name="Shaikh M.A."/>
            <person name="Suttiyut T."/>
            <person name="Ogas R."/>
            <person name="Tomko P."/>
            <person name="Gavelis G."/>
            <person name="Widhalm J.R."/>
            <person name="Wisecaver J.H."/>
        </authorList>
    </citation>
    <scope>NUCLEOTIDE SEQUENCE</scope>
    <source>
        <strain evidence="17">ECLA1</strain>
    </source>
</reference>
<keyword evidence="6 14" id="KW-0255">Endonuclease</keyword>